<name>A0A8S1ESP1_9PELO</name>
<dbReference type="GO" id="GO:0003723">
    <property type="term" value="F:RNA binding"/>
    <property type="evidence" value="ECO:0007669"/>
    <property type="project" value="UniProtKB-KW"/>
</dbReference>
<dbReference type="Gene3D" id="1.10.10.1050">
    <property type="entry name" value="Dcp2, box A domain"/>
    <property type="match status" value="1"/>
</dbReference>
<evidence type="ECO:0000313" key="13">
    <source>
        <dbReference type="EMBL" id="CAB3406667.1"/>
    </source>
</evidence>
<evidence type="ECO:0000256" key="7">
    <source>
        <dbReference type="ARBA" id="ARBA00022884"/>
    </source>
</evidence>
<dbReference type="CDD" id="cd03672">
    <property type="entry name" value="NUDIX_Dcp2p_Nudt20"/>
    <property type="match status" value="1"/>
</dbReference>
<evidence type="ECO:0000256" key="9">
    <source>
        <dbReference type="ARBA" id="ARBA00047661"/>
    </source>
</evidence>
<evidence type="ECO:0000256" key="4">
    <source>
        <dbReference type="ARBA" id="ARBA00022490"/>
    </source>
</evidence>
<evidence type="ECO:0000256" key="10">
    <source>
        <dbReference type="ARBA" id="ARBA00078183"/>
    </source>
</evidence>
<dbReference type="EMBL" id="CADEPM010000005">
    <property type="protein sequence ID" value="CAB3406667.1"/>
    <property type="molecule type" value="Genomic_DNA"/>
</dbReference>
<evidence type="ECO:0000256" key="8">
    <source>
        <dbReference type="ARBA" id="ARBA00023211"/>
    </source>
</evidence>
<dbReference type="InterPro" id="IPR015797">
    <property type="entry name" value="NUDIX_hydrolase-like_dom_sf"/>
</dbReference>
<evidence type="ECO:0000313" key="14">
    <source>
        <dbReference type="Proteomes" id="UP000494206"/>
    </source>
</evidence>
<evidence type="ECO:0000256" key="2">
    <source>
        <dbReference type="ARBA" id="ARBA00004496"/>
    </source>
</evidence>
<dbReference type="InterPro" id="IPR020084">
    <property type="entry name" value="NUDIX_hydrolase_CS"/>
</dbReference>
<evidence type="ECO:0000256" key="11">
    <source>
        <dbReference type="SAM" id="MobiDB-lite"/>
    </source>
</evidence>
<comment type="subcellular location">
    <subcellularLocation>
        <location evidence="2">Cytoplasm</location>
    </subcellularLocation>
</comment>
<dbReference type="InterPro" id="IPR000086">
    <property type="entry name" value="NUDIX_hydrolase_dom"/>
</dbReference>
<keyword evidence="5" id="KW-0479">Metal-binding</keyword>
<comment type="caution">
    <text evidence="13">The sequence shown here is derived from an EMBL/GenBank/DDBJ whole genome shotgun (WGS) entry which is preliminary data.</text>
</comment>
<evidence type="ECO:0000256" key="6">
    <source>
        <dbReference type="ARBA" id="ARBA00022801"/>
    </source>
</evidence>
<feature type="compositionally biased region" description="Polar residues" evidence="11">
    <location>
        <begin position="1192"/>
        <end position="1201"/>
    </location>
</feature>
<feature type="domain" description="Nudix hydrolase" evidence="12">
    <location>
        <begin position="740"/>
        <end position="876"/>
    </location>
</feature>
<feature type="region of interest" description="Disordered" evidence="11">
    <location>
        <begin position="506"/>
        <end position="537"/>
    </location>
</feature>
<protein>
    <recommendedName>
        <fullName evidence="10">mRNA-decapping enzyme 2</fullName>
    </recommendedName>
</protein>
<dbReference type="Proteomes" id="UP000494206">
    <property type="component" value="Unassembled WGS sequence"/>
</dbReference>
<feature type="compositionally biased region" description="Low complexity" evidence="11">
    <location>
        <begin position="590"/>
        <end position="599"/>
    </location>
</feature>
<accession>A0A8S1ESP1</accession>
<dbReference type="PROSITE" id="PS51462">
    <property type="entry name" value="NUDIX"/>
    <property type="match status" value="1"/>
</dbReference>
<feature type="region of interest" description="Disordered" evidence="11">
    <location>
        <begin position="1180"/>
        <end position="1201"/>
    </location>
</feature>
<dbReference type="GO" id="GO:0000290">
    <property type="term" value="P:deadenylation-dependent decapping of nuclear-transcribed mRNA"/>
    <property type="evidence" value="ECO:0007669"/>
    <property type="project" value="InterPro"/>
</dbReference>
<dbReference type="PROSITE" id="PS00893">
    <property type="entry name" value="NUDIX_BOX"/>
    <property type="match status" value="1"/>
</dbReference>
<dbReference type="SMART" id="SM01125">
    <property type="entry name" value="DCP2"/>
    <property type="match status" value="1"/>
</dbReference>
<dbReference type="GO" id="GO:0140933">
    <property type="term" value="F:5'-(N(7)-methylguanosine 5'-triphospho)-[mRNA] hydrolase activity"/>
    <property type="evidence" value="ECO:0007669"/>
    <property type="project" value="UniProtKB-EC"/>
</dbReference>
<dbReference type="AlphaFoldDB" id="A0A8S1ESP1"/>
<dbReference type="PANTHER" id="PTHR23114:SF17">
    <property type="entry name" value="M7GPPPN-MRNA HYDROLASE"/>
    <property type="match status" value="1"/>
</dbReference>
<dbReference type="SUPFAM" id="SSF55811">
    <property type="entry name" value="Nudix"/>
    <property type="match status" value="1"/>
</dbReference>
<dbReference type="InterPro" id="IPR036189">
    <property type="entry name" value="DCP2_BoxA_sf"/>
</dbReference>
<dbReference type="GO" id="GO:0000932">
    <property type="term" value="C:P-body"/>
    <property type="evidence" value="ECO:0007669"/>
    <property type="project" value="TreeGrafter"/>
</dbReference>
<dbReference type="SUPFAM" id="SSF140586">
    <property type="entry name" value="Dcp2 domain-like"/>
    <property type="match status" value="1"/>
</dbReference>
<proteinExistence type="inferred from homology"/>
<organism evidence="13 14">
    <name type="scientific">Caenorhabditis bovis</name>
    <dbReference type="NCBI Taxonomy" id="2654633"/>
    <lineage>
        <taxon>Eukaryota</taxon>
        <taxon>Metazoa</taxon>
        <taxon>Ecdysozoa</taxon>
        <taxon>Nematoda</taxon>
        <taxon>Chromadorea</taxon>
        <taxon>Rhabditida</taxon>
        <taxon>Rhabditina</taxon>
        <taxon>Rhabditomorpha</taxon>
        <taxon>Rhabditoidea</taxon>
        <taxon>Rhabditidae</taxon>
        <taxon>Peloderinae</taxon>
        <taxon>Caenorhabditis</taxon>
    </lineage>
</organism>
<dbReference type="Pfam" id="PF07547">
    <property type="entry name" value="RSD-2"/>
    <property type="match status" value="1"/>
</dbReference>
<comment type="catalytic activity">
    <reaction evidence="9">
        <text>a 5'-end (N(7)-methyl 5'-triphosphoguanosine)-ribonucleoside in mRNA + H2O = N(7)-methyl-GDP + a 5'-end phospho-ribonucleoside in mRNA + 2 H(+)</text>
        <dbReference type="Rhea" id="RHEA:67484"/>
        <dbReference type="Rhea" id="RHEA-COMP:15692"/>
        <dbReference type="Rhea" id="RHEA-COMP:17167"/>
        <dbReference type="ChEBI" id="CHEBI:15377"/>
        <dbReference type="ChEBI" id="CHEBI:15378"/>
        <dbReference type="ChEBI" id="CHEBI:63714"/>
        <dbReference type="ChEBI" id="CHEBI:138282"/>
        <dbReference type="ChEBI" id="CHEBI:156461"/>
        <dbReference type="EC" id="3.6.1.62"/>
    </reaction>
    <physiologicalReaction direction="left-to-right" evidence="9">
        <dbReference type="Rhea" id="RHEA:67485"/>
    </physiologicalReaction>
</comment>
<keyword evidence="6" id="KW-0378">Hydrolase</keyword>
<dbReference type="InterPro" id="IPR044099">
    <property type="entry name" value="Dcp2_NUDIX"/>
</dbReference>
<keyword evidence="4" id="KW-0963">Cytoplasm</keyword>
<dbReference type="GO" id="GO:0000184">
    <property type="term" value="P:nuclear-transcribed mRNA catabolic process, nonsense-mediated decay"/>
    <property type="evidence" value="ECO:0007669"/>
    <property type="project" value="InterPro"/>
</dbReference>
<dbReference type="Pfam" id="PF05026">
    <property type="entry name" value="DCP2"/>
    <property type="match status" value="1"/>
</dbReference>
<evidence type="ECO:0000256" key="3">
    <source>
        <dbReference type="ARBA" id="ARBA00005279"/>
    </source>
</evidence>
<dbReference type="FunFam" id="3.90.79.10:FF:000003">
    <property type="entry name" value="M7GpppN-mRNA hydrolase isoform 2"/>
    <property type="match status" value="1"/>
</dbReference>
<keyword evidence="14" id="KW-1185">Reference proteome</keyword>
<keyword evidence="8" id="KW-0464">Manganese</keyword>
<sequence>MAQKEDVEHTIIVLELNKNSVIGYSCASLKPYIVQFPESDSPNIGDVVSFITEGYRDSKIIPKTSSIEIKERSEFTNFDNGIYFDTKLTCSANPKHRTYNCRIAFSSEFGFVSLENAEIERSVVYHGRIRYKGFVDGDFEPLFAVSSELERHADIAEDYGFLENLQRYEESYANHLKNTFGSTTMPAPPSGSRLAVKSIMPKYKRNKMGRDNPAVCVEINEYKTLVVTDQFPSNRYGVHGTAVCEIGECDIAIGVAKAANLDLKLGDWFKGFVMFFERTQSFRIERVEGKLEINLTFRTDGNSFYIRNELDLRETDASPRENFVVLNDALLSNVVVPRGFFGEFGKREFAARNSVRLGDDLEIAIGEINRKFGCNHEVTQIIGRKSLSCGRQVENIAETVATVDLRAPIKTFGKWSCIAFSSPEIGDVIAPDMIVCENAYPIENVIDRWRNKKEAENMVCYCRYVYGSVGDVGNEAFHWVISKIVSPFANFAYNQAESVMESRMRDFSQSPNVNENRGNQKIVDAPNSTSSSCEGVKRDNERLVDELVEMRNQLRRLKLENAEFLKYTMSEKASTSSHNKSKTLNSPNEGGSSSKAKSLSGKKEPAMGDPTTSKTQRKQKGSVAARMQQQQDGQTPKRVRKTSTPAFKSRVPVDVLDDLEFRFISNIPTFDKKNRIRICFQVELAHWFYIDHIVEGENNKNCPNLSFRDFARALFEHCTELRHLANNVDSVISQWREYKSTVPTYGAILLDETLQKVLLVKSYFAKGNSWGFPKGKVNQNEPPRDCAIRETLEETGFDFSTISEKEKKVQKFINDAMVRLYIVPNVPTEFQFGPQTRKEIKDIKWFNICDLPTEKGEIPVPHLAGYNFFMVIPFVHEIQKFSEKELQKRQKAEKAKQQAETSSILANLFGNAEKSSPSSMQTPVLKRLTSEEFFSSIRKSVDQKIEEDKKMREESAHVARPTLPEFNPTCEGFDPLGTLGVCTPLKPGASLNIFGPSTMPPAASCPTIDETDAVNEASTNRDGSSSTCCRSIFSPPAARDYELNSDALPPITGSSSEISWHDDDNDVKTPVPTEIHHGWLDSKLANSIMQHVPPMPQTPTTSPNAQANRSLSHLISKPIQPQPIAAVPATASALGSAEAPKRSSRISLSDNSAFTAINGRNVKPHDFELFKMLEISARSASQTPQMRHRENQNSLISPTSSGMSSVMKSMIELTAIESSVLSPNQMNQIGVPASIRWSFPFKLDINYILGPIEQWKSAFSMKASMA</sequence>
<feature type="compositionally biased region" description="Polar residues" evidence="11">
    <location>
        <begin position="571"/>
        <end position="589"/>
    </location>
</feature>
<evidence type="ECO:0000256" key="5">
    <source>
        <dbReference type="ARBA" id="ARBA00022723"/>
    </source>
</evidence>
<evidence type="ECO:0000256" key="1">
    <source>
        <dbReference type="ARBA" id="ARBA00001936"/>
    </source>
</evidence>
<dbReference type="Gene3D" id="3.90.79.10">
    <property type="entry name" value="Nucleoside Triphosphate Pyrophosphohydrolase"/>
    <property type="match status" value="1"/>
</dbReference>
<reference evidence="13 14" key="1">
    <citation type="submission" date="2020-04" db="EMBL/GenBank/DDBJ databases">
        <authorList>
            <person name="Laetsch R D."/>
            <person name="Stevens L."/>
            <person name="Kumar S."/>
            <person name="Blaxter L. M."/>
        </authorList>
    </citation>
    <scope>NUCLEOTIDE SEQUENCE [LARGE SCALE GENOMIC DNA]</scope>
</reference>
<feature type="compositionally biased region" description="Polar residues" evidence="11">
    <location>
        <begin position="507"/>
        <end position="519"/>
    </location>
</feature>
<comment type="similarity">
    <text evidence="3">Belongs to the Nudix hydrolase family. DCP2 subfamily.</text>
</comment>
<evidence type="ECO:0000259" key="12">
    <source>
        <dbReference type="PROSITE" id="PS51462"/>
    </source>
</evidence>
<comment type="cofactor">
    <cofactor evidence="1">
        <name>Mn(2+)</name>
        <dbReference type="ChEBI" id="CHEBI:29035"/>
    </cofactor>
</comment>
<gene>
    <name evidence="13" type="ORF">CBOVIS_LOCUS8710</name>
</gene>
<dbReference type="Pfam" id="PF00293">
    <property type="entry name" value="NUDIX"/>
    <property type="match status" value="1"/>
</dbReference>
<feature type="region of interest" description="Disordered" evidence="11">
    <location>
        <begin position="571"/>
        <end position="644"/>
    </location>
</feature>
<dbReference type="OrthoDB" id="18996at2759"/>
<dbReference type="PANTHER" id="PTHR23114">
    <property type="entry name" value="M7GPPPN-MRNA HYDROLASE"/>
    <property type="match status" value="1"/>
</dbReference>
<dbReference type="GO" id="GO:0030145">
    <property type="term" value="F:manganese ion binding"/>
    <property type="evidence" value="ECO:0007669"/>
    <property type="project" value="InterPro"/>
</dbReference>
<dbReference type="InterPro" id="IPR011508">
    <property type="entry name" value="RSD-2_N"/>
</dbReference>
<dbReference type="InterPro" id="IPR007722">
    <property type="entry name" value="DCP2_BoxA"/>
</dbReference>
<keyword evidence="7" id="KW-0694">RNA-binding</keyword>